<reference evidence="1" key="1">
    <citation type="submission" date="2021-01" db="EMBL/GenBank/DDBJ databases">
        <authorList>
            <person name="Corre E."/>
            <person name="Pelletier E."/>
            <person name="Niang G."/>
            <person name="Scheremetjew M."/>
            <person name="Finn R."/>
            <person name="Kale V."/>
            <person name="Holt S."/>
            <person name="Cochrane G."/>
            <person name="Meng A."/>
            <person name="Brown T."/>
            <person name="Cohen L."/>
        </authorList>
    </citation>
    <scope>NUCLEOTIDE SEQUENCE</scope>
    <source>
        <strain evidence="1">CCMP2222</strain>
    </source>
</reference>
<proteinExistence type="predicted"/>
<dbReference type="EMBL" id="HBGQ01017904">
    <property type="protein sequence ID" value="CAD9386040.1"/>
    <property type="molecule type" value="Transcribed_RNA"/>
</dbReference>
<gene>
    <name evidence="1" type="ORF">AAND1436_LOCUS8929</name>
</gene>
<dbReference type="AlphaFoldDB" id="A0A7S2B4C1"/>
<sequence>MGEIAPGVTFGVIAREWRCKWSDDAEKKSLELAQKALNLVLEKIKSVDDSVQVQRVVCGQCKDFKVITSLPAIKFSDWDAKKFEPEAEFLAELGKIEGISHIETQTYTLMKM</sequence>
<name>A0A7S2B4C1_9DINO</name>
<protein>
    <submittedName>
        <fullName evidence="1">Uncharacterized protein</fullName>
    </submittedName>
</protein>
<organism evidence="1">
    <name type="scientific">Alexandrium andersonii</name>
    <dbReference type="NCBI Taxonomy" id="327968"/>
    <lineage>
        <taxon>Eukaryota</taxon>
        <taxon>Sar</taxon>
        <taxon>Alveolata</taxon>
        <taxon>Dinophyceae</taxon>
        <taxon>Gonyaulacales</taxon>
        <taxon>Pyrocystaceae</taxon>
        <taxon>Alexandrium</taxon>
    </lineage>
</organism>
<accession>A0A7S2B4C1</accession>
<evidence type="ECO:0000313" key="1">
    <source>
        <dbReference type="EMBL" id="CAD9386040.1"/>
    </source>
</evidence>